<accession>B9U440</accession>
<keyword evidence="1" id="KW-0732">Signal</keyword>
<evidence type="ECO:0000256" key="1">
    <source>
        <dbReference type="SAM" id="SignalP"/>
    </source>
</evidence>
<dbReference type="EMBL" id="EU435133">
    <property type="protein sequence ID" value="ACB87923.1"/>
    <property type="molecule type" value="mRNA"/>
</dbReference>
<sequence>MKFSCKVCLLGFCALVIICAVAEATSPPGPFRCPWRPPCKKCRPRVCPAIACPKYEDVCPPCKPPTCPPCPPPPPCNCPAPVCPPCPYSKGKK</sequence>
<organism evidence="2">
    <name type="scientific">Penaeus monodon</name>
    <name type="common">Giant tiger prawn</name>
    <dbReference type="NCBI Taxonomy" id="6687"/>
    <lineage>
        <taxon>Eukaryota</taxon>
        <taxon>Metazoa</taxon>
        <taxon>Ecdysozoa</taxon>
        <taxon>Arthropoda</taxon>
        <taxon>Crustacea</taxon>
        <taxon>Multicrustacea</taxon>
        <taxon>Malacostraca</taxon>
        <taxon>Eumalacostraca</taxon>
        <taxon>Eucarida</taxon>
        <taxon>Decapoda</taxon>
        <taxon>Dendrobranchiata</taxon>
        <taxon>Penaeoidea</taxon>
        <taxon>Penaeidae</taxon>
        <taxon>Penaeus</taxon>
    </lineage>
</organism>
<feature type="signal peptide" evidence="1">
    <location>
        <begin position="1"/>
        <end position="24"/>
    </location>
</feature>
<protein>
    <submittedName>
        <fullName evidence="2">Fortilin binding protein 1</fullName>
    </submittedName>
</protein>
<reference evidence="2" key="1">
    <citation type="submission" date="2008-01" db="EMBL/GenBank/DDBJ databases">
        <title>The Role of Pm-fortilin in Protecting Shrimp from White Spot Syndrome Virus (WSSV) Infection.</title>
        <authorList>
            <person name="Tonganunt M."/>
            <person name="Phongdara A."/>
        </authorList>
    </citation>
    <scope>NUCLEOTIDE SEQUENCE</scope>
</reference>
<evidence type="ECO:0000313" key="2">
    <source>
        <dbReference type="EMBL" id="ACB87923.1"/>
    </source>
</evidence>
<feature type="chain" id="PRO_5002892771" evidence="1">
    <location>
        <begin position="25"/>
        <end position="93"/>
    </location>
</feature>
<name>B9U440_PENMO</name>
<proteinExistence type="evidence at transcript level"/>
<dbReference type="AlphaFoldDB" id="B9U440"/>